<dbReference type="PROSITE" id="PS00296">
    <property type="entry name" value="CHAPERONINS_CPN60"/>
    <property type="match status" value="1"/>
</dbReference>
<comment type="similarity">
    <text evidence="1 5">Belongs to the chaperonin (HSP60) family.</text>
</comment>
<name>E5GCB2_CUCME</name>
<protein>
    <submittedName>
        <fullName evidence="9">Chaperonin-60 kDa protein</fullName>
    </submittedName>
</protein>
<evidence type="ECO:0000256" key="7">
    <source>
        <dbReference type="SAM" id="Phobius"/>
    </source>
</evidence>
<dbReference type="Gene3D" id="1.10.560.10">
    <property type="entry name" value="GroEL-like equatorial domain"/>
    <property type="match status" value="1"/>
</dbReference>
<sequence>MADRVYPNAAGKANPNANSNDNINPTATANAPPFPSTKSQLYGASRPPYRPQPHNRRRSRCCSICIWLTAIIVTVVVLLAVASTIVYLVYRPRRPSFSITSLKIDSFKFTPSSQLNSKFDLNLATTNPNKKVKFIYSPLSVAVLSNGVDVGDGSFPEFVHEKRNTTAMKVTVESSGGEIEGESVDSLKAAVKSKAGLPLEIKVETKVKVKMGWLKMPKVGLRAHCDGITAVVPTSKKKTAVVAAVENAECKKAETEGVYLSLSLWTPWPFTAMYRLASKLKLASSFGSSTSRKLVCSRVTSSRSYVAKDINFGNGARAAMLQGVSEVAEAVKVTMGPKGRNVIIDSRLGSPKVTKDGVTVAKSIQFKDKAKNVGADLVKQVASATNTAAGDGTTCATVLTQAILTEGCKSIAAGVNVMDLRIGIKKAVDAVISELKSTALMISTPEEITQVATISANGEREIGELLARAMEKVGREGVITVSDGNTLEDELEVVEGMKLGRGFISPYFINDQKSQKCELENPFILIHEKKISDMNLLLRALELAVTNKRALLVVAEDVESDALAMLILNKHRAGLKVCAIKAPGFGDNRRANLDDLSILTGGEVITNERGLTLDKVQVEMLGTAKKVTVSLDDTIILHGGGDKKLIEERCEQLRTSIDKSTAMFDKEKAQERLSKLSGGVAVFKVGGVSEAEVGERKDRVTDALNATRAAVEEGIVPGGGVALLHATKVLDELQAQNEDQKRGIEIVQHALRAPTSAIVSNAGYDGALVVGKLLEQDDRNLGFDAAKGVYVDMVKAGIVDPLKVVRTALVDASRTRRILNSPNLHFLIFQTLSILIFPNHKPFPFISFHKLMLNPAISTHRIPFQNRGSSSSSRGSSGLLLTNRQLMEHNLKLRLIVFNLTLKISNNPIATANRINGSNIRLKNNELTLTIVREIRSENAIGSALTSLVFTSSTGLGGGGSGGCDGGGGGFGEVVVVVVVVVSDGAHLRG</sequence>
<dbReference type="Gene3D" id="3.50.7.10">
    <property type="entry name" value="GroEL"/>
    <property type="match status" value="1"/>
</dbReference>
<dbReference type="NCBIfam" id="TIGR02348">
    <property type="entry name" value="GroEL"/>
    <property type="match status" value="1"/>
</dbReference>
<dbReference type="SUPFAM" id="SSF48592">
    <property type="entry name" value="GroEL equatorial domain-like"/>
    <property type="match status" value="1"/>
</dbReference>
<dbReference type="NCBIfam" id="NF009488">
    <property type="entry name" value="PRK12850.1"/>
    <property type="match status" value="1"/>
</dbReference>
<dbReference type="FunFam" id="3.50.7.10:FF:000001">
    <property type="entry name" value="60 kDa chaperonin"/>
    <property type="match status" value="1"/>
</dbReference>
<keyword evidence="7" id="KW-0812">Transmembrane</keyword>
<keyword evidence="4" id="KW-0143">Chaperone</keyword>
<dbReference type="InterPro" id="IPR027410">
    <property type="entry name" value="TCP-1-like_intermed_sf"/>
</dbReference>
<evidence type="ECO:0000256" key="5">
    <source>
        <dbReference type="RuleBase" id="RU000418"/>
    </source>
</evidence>
<proteinExistence type="inferred from homology"/>
<evidence type="ECO:0000256" key="6">
    <source>
        <dbReference type="SAM" id="MobiDB-lite"/>
    </source>
</evidence>
<feature type="region of interest" description="Disordered" evidence="6">
    <location>
        <begin position="1"/>
        <end position="56"/>
    </location>
</feature>
<dbReference type="SUPFAM" id="SSF54849">
    <property type="entry name" value="GroEL-intermediate domain like"/>
    <property type="match status" value="1"/>
</dbReference>
<keyword evidence="7" id="KW-0472">Membrane</keyword>
<dbReference type="Pfam" id="PF00118">
    <property type="entry name" value="Cpn60_TCP1"/>
    <property type="match status" value="1"/>
</dbReference>
<dbReference type="Gene3D" id="2.60.40.1820">
    <property type="match status" value="1"/>
</dbReference>
<dbReference type="InterPro" id="IPR001844">
    <property type="entry name" value="Cpn60/GroEL"/>
</dbReference>
<keyword evidence="7" id="KW-1133">Transmembrane helix</keyword>
<dbReference type="GO" id="GO:0005524">
    <property type="term" value="F:ATP binding"/>
    <property type="evidence" value="ECO:0007669"/>
    <property type="project" value="UniProtKB-KW"/>
</dbReference>
<accession>E5GCB2</accession>
<dbReference type="AlphaFoldDB" id="E5GCB2"/>
<dbReference type="NCBIfam" id="NF000592">
    <property type="entry name" value="PRK00013.1"/>
    <property type="match status" value="1"/>
</dbReference>
<reference evidence="9" key="1">
    <citation type="journal article" date="2010" name="BMC Genomics">
        <title>Generation of a BAC-based physical map of the melon genome.</title>
        <authorList>
            <person name="Gonzalez V.M."/>
            <person name="Garcia-Mas J."/>
            <person name="Arus P."/>
            <person name="Puigdomenech P."/>
        </authorList>
    </citation>
    <scope>NUCLEOTIDE SEQUENCE</scope>
    <source>
        <tissue evidence="9">Young leaves</tissue>
    </source>
</reference>
<dbReference type="NCBIfam" id="NF009489">
    <property type="entry name" value="PRK12851.1"/>
    <property type="match status" value="1"/>
</dbReference>
<dbReference type="GO" id="GO:0140662">
    <property type="term" value="F:ATP-dependent protein folding chaperone"/>
    <property type="evidence" value="ECO:0007669"/>
    <property type="project" value="InterPro"/>
</dbReference>
<dbReference type="SUPFAM" id="SSF52029">
    <property type="entry name" value="GroEL apical domain-like"/>
    <property type="match status" value="1"/>
</dbReference>
<feature type="compositionally biased region" description="Low complexity" evidence="6">
    <location>
        <begin position="8"/>
        <end position="31"/>
    </location>
</feature>
<dbReference type="InterPro" id="IPR027409">
    <property type="entry name" value="GroEL-like_apical_dom_sf"/>
</dbReference>
<dbReference type="InterPro" id="IPR004864">
    <property type="entry name" value="LEA_2"/>
</dbReference>
<dbReference type="Gene3D" id="3.30.260.10">
    <property type="entry name" value="TCP-1-like chaperonin intermediate domain"/>
    <property type="match status" value="1"/>
</dbReference>
<keyword evidence="2" id="KW-0547">Nucleotide-binding</keyword>
<dbReference type="EMBL" id="HM854797">
    <property type="protein sequence ID" value="ADN34111.1"/>
    <property type="molecule type" value="Genomic_DNA"/>
</dbReference>
<dbReference type="GO" id="GO:0042026">
    <property type="term" value="P:protein refolding"/>
    <property type="evidence" value="ECO:0007669"/>
    <property type="project" value="InterPro"/>
</dbReference>
<dbReference type="Pfam" id="PF03168">
    <property type="entry name" value="LEA_2"/>
    <property type="match status" value="1"/>
</dbReference>
<dbReference type="InterPro" id="IPR018370">
    <property type="entry name" value="Chaperonin_Cpn60_CS"/>
</dbReference>
<dbReference type="NCBIfam" id="NF009487">
    <property type="entry name" value="PRK12849.1"/>
    <property type="match status" value="1"/>
</dbReference>
<evidence type="ECO:0000256" key="1">
    <source>
        <dbReference type="ARBA" id="ARBA00006607"/>
    </source>
</evidence>
<evidence type="ECO:0000256" key="3">
    <source>
        <dbReference type="ARBA" id="ARBA00022840"/>
    </source>
</evidence>
<organism evidence="9">
    <name type="scientific">Cucumis melo subsp. melo</name>
    <dbReference type="NCBI Taxonomy" id="412675"/>
    <lineage>
        <taxon>Eukaryota</taxon>
        <taxon>Viridiplantae</taxon>
        <taxon>Streptophyta</taxon>
        <taxon>Embryophyta</taxon>
        <taxon>Tracheophyta</taxon>
        <taxon>Spermatophyta</taxon>
        <taxon>Magnoliopsida</taxon>
        <taxon>eudicotyledons</taxon>
        <taxon>Gunneridae</taxon>
        <taxon>Pentapetalae</taxon>
        <taxon>rosids</taxon>
        <taxon>fabids</taxon>
        <taxon>Cucurbitales</taxon>
        <taxon>Cucurbitaceae</taxon>
        <taxon>Benincaseae</taxon>
        <taxon>Cucumis</taxon>
    </lineage>
</organism>
<evidence type="ECO:0000313" key="9">
    <source>
        <dbReference type="EMBL" id="ADN34111.1"/>
    </source>
</evidence>
<evidence type="ECO:0000256" key="4">
    <source>
        <dbReference type="ARBA" id="ARBA00023186"/>
    </source>
</evidence>
<evidence type="ECO:0000259" key="8">
    <source>
        <dbReference type="Pfam" id="PF03168"/>
    </source>
</evidence>
<dbReference type="PRINTS" id="PR00298">
    <property type="entry name" value="CHAPERONIN60"/>
</dbReference>
<reference evidence="9" key="2">
    <citation type="journal article" date="2010" name="BMC Plant Biol.">
        <title>Sequencing of 6.7 Mb of the melon genome using a BAC pooling strategy.</title>
        <authorList>
            <person name="Gonzalez V.M."/>
            <person name="Benjak A."/>
            <person name="Henaff E.M."/>
            <person name="Mir G."/>
            <person name="Casacuberta J.M."/>
            <person name="Garcia-Mas J."/>
            <person name="Puigdomenech P."/>
        </authorList>
    </citation>
    <scope>NUCLEOTIDE SEQUENCE</scope>
    <source>
        <tissue evidence="9">Young leaves</tissue>
    </source>
</reference>
<dbReference type="CDD" id="cd03344">
    <property type="entry name" value="GroEL"/>
    <property type="match status" value="1"/>
</dbReference>
<keyword evidence="3" id="KW-0067">ATP-binding</keyword>
<feature type="transmembrane region" description="Helical" evidence="7">
    <location>
        <begin position="64"/>
        <end position="90"/>
    </location>
</feature>
<dbReference type="InterPro" id="IPR027413">
    <property type="entry name" value="GROEL-like_equatorial_sf"/>
</dbReference>
<feature type="domain" description="Late embryogenesis abundant protein LEA-2 subgroup" evidence="8">
    <location>
        <begin position="123"/>
        <end position="222"/>
    </location>
</feature>
<dbReference type="InterPro" id="IPR002423">
    <property type="entry name" value="Cpn60/GroEL/TCP-1"/>
</dbReference>
<evidence type="ECO:0000256" key="2">
    <source>
        <dbReference type="ARBA" id="ARBA00022741"/>
    </source>
</evidence>
<dbReference type="PANTHER" id="PTHR45633">
    <property type="entry name" value="60 KDA HEAT SHOCK PROTEIN, MITOCHONDRIAL"/>
    <property type="match status" value="1"/>
</dbReference>